<sequence>MSERLLPPIPSDLVYCIVSEFMAQAIHHIFLSSPSNPSRNKCHNTEPPPQRARETMDQLSADISMLSLLALTHQVRAVTLKVLSLSLDVEVENGEFPQLSRPLATTLLLWQGQAFHRQLFPLQPQDYTTTVGEKISPLPKSHVLRAYVHLNSWRQRLELSVHRSKPGRLICAVLIGSAELDATYTSILVPKLARDLSNLNIQWQRVHSALDLAVEEARKSPSAFRERLMSYISEARAEMGLVYVISFVALHLKCVRVFARHNEEQPILIDGVPLITHIEQIHVPELHSELRTMSRTLDTMSRHTIHTNGLSPDENLVDLVKELAQLSLLEVDMPALALGECPALARKLEVQLREFIDAPTAQGNGGA</sequence>
<protein>
    <submittedName>
        <fullName evidence="1">Uncharacterized protein</fullName>
    </submittedName>
</protein>
<name>A0A0C3SEU8_PHLG1</name>
<keyword evidence="2" id="KW-1185">Reference proteome</keyword>
<proteinExistence type="predicted"/>
<evidence type="ECO:0000313" key="2">
    <source>
        <dbReference type="Proteomes" id="UP000053257"/>
    </source>
</evidence>
<accession>A0A0C3SEU8</accession>
<dbReference type="EMBL" id="KN840450">
    <property type="protein sequence ID" value="KIP10960.1"/>
    <property type="molecule type" value="Genomic_DNA"/>
</dbReference>
<dbReference type="AlphaFoldDB" id="A0A0C3SEU8"/>
<reference evidence="1 2" key="1">
    <citation type="journal article" date="2014" name="PLoS Genet.">
        <title>Analysis of the Phlebiopsis gigantea genome, transcriptome and secretome provides insight into its pioneer colonization strategies of wood.</title>
        <authorList>
            <person name="Hori C."/>
            <person name="Ishida T."/>
            <person name="Igarashi K."/>
            <person name="Samejima M."/>
            <person name="Suzuki H."/>
            <person name="Master E."/>
            <person name="Ferreira P."/>
            <person name="Ruiz-Duenas F.J."/>
            <person name="Held B."/>
            <person name="Canessa P."/>
            <person name="Larrondo L.F."/>
            <person name="Schmoll M."/>
            <person name="Druzhinina I.S."/>
            <person name="Kubicek C.P."/>
            <person name="Gaskell J.A."/>
            <person name="Kersten P."/>
            <person name="St John F."/>
            <person name="Glasner J."/>
            <person name="Sabat G."/>
            <person name="Splinter BonDurant S."/>
            <person name="Syed K."/>
            <person name="Yadav J."/>
            <person name="Mgbeahuruike A.C."/>
            <person name="Kovalchuk A."/>
            <person name="Asiegbu F.O."/>
            <person name="Lackner G."/>
            <person name="Hoffmeister D."/>
            <person name="Rencoret J."/>
            <person name="Gutierrez A."/>
            <person name="Sun H."/>
            <person name="Lindquist E."/>
            <person name="Barry K."/>
            <person name="Riley R."/>
            <person name="Grigoriev I.V."/>
            <person name="Henrissat B."/>
            <person name="Kues U."/>
            <person name="Berka R.M."/>
            <person name="Martinez A.T."/>
            <person name="Covert S.F."/>
            <person name="Blanchette R.A."/>
            <person name="Cullen D."/>
        </authorList>
    </citation>
    <scope>NUCLEOTIDE SEQUENCE [LARGE SCALE GENOMIC DNA]</scope>
    <source>
        <strain evidence="1 2">11061_1 CR5-6</strain>
    </source>
</reference>
<gene>
    <name evidence="1" type="ORF">PHLGIDRAFT_534832</name>
</gene>
<dbReference type="HOGENOM" id="CLU_754615_0_0_1"/>
<evidence type="ECO:0000313" key="1">
    <source>
        <dbReference type="EMBL" id="KIP10960.1"/>
    </source>
</evidence>
<dbReference type="Proteomes" id="UP000053257">
    <property type="component" value="Unassembled WGS sequence"/>
</dbReference>
<organism evidence="1 2">
    <name type="scientific">Phlebiopsis gigantea (strain 11061_1 CR5-6)</name>
    <name type="common">White-rot fungus</name>
    <name type="synonym">Peniophora gigantea</name>
    <dbReference type="NCBI Taxonomy" id="745531"/>
    <lineage>
        <taxon>Eukaryota</taxon>
        <taxon>Fungi</taxon>
        <taxon>Dikarya</taxon>
        <taxon>Basidiomycota</taxon>
        <taxon>Agaricomycotina</taxon>
        <taxon>Agaricomycetes</taxon>
        <taxon>Polyporales</taxon>
        <taxon>Phanerochaetaceae</taxon>
        <taxon>Phlebiopsis</taxon>
    </lineage>
</organism>